<dbReference type="AlphaFoldDB" id="A0A4R6WEI6"/>
<feature type="domain" description="Mannitol dehydrogenase N-terminal" evidence="3">
    <location>
        <begin position="28"/>
        <end position="255"/>
    </location>
</feature>
<dbReference type="GO" id="GO:0005829">
    <property type="term" value="C:cytosol"/>
    <property type="evidence" value="ECO:0007669"/>
    <property type="project" value="TreeGrafter"/>
</dbReference>
<keyword evidence="6" id="KW-1185">Reference proteome</keyword>
<dbReference type="Pfam" id="PF08125">
    <property type="entry name" value="Mannitol_dh_C"/>
    <property type="match status" value="1"/>
</dbReference>
<dbReference type="EMBL" id="SNYV01000013">
    <property type="protein sequence ID" value="TDQ78219.1"/>
    <property type="molecule type" value="Genomic_DNA"/>
</dbReference>
<evidence type="ECO:0000256" key="2">
    <source>
        <dbReference type="ARBA" id="ARBA00023027"/>
    </source>
</evidence>
<keyword evidence="1" id="KW-0560">Oxidoreductase</keyword>
<dbReference type="InterPro" id="IPR013131">
    <property type="entry name" value="Mannitol_DH_N"/>
</dbReference>
<dbReference type="GO" id="GO:0019592">
    <property type="term" value="P:mannitol catabolic process"/>
    <property type="evidence" value="ECO:0007669"/>
    <property type="project" value="TreeGrafter"/>
</dbReference>
<dbReference type="InterPro" id="IPR023027">
    <property type="entry name" value="Mannitol_DH_CS"/>
</dbReference>
<dbReference type="Proteomes" id="UP000295292">
    <property type="component" value="Unassembled WGS sequence"/>
</dbReference>
<dbReference type="Pfam" id="PF01232">
    <property type="entry name" value="Mannitol_dh"/>
    <property type="match status" value="1"/>
</dbReference>
<keyword evidence="2" id="KW-0520">NAD</keyword>
<organism evidence="5 6">
    <name type="scientific">Sphingobacterium yanglingense</name>
    <dbReference type="NCBI Taxonomy" id="1437280"/>
    <lineage>
        <taxon>Bacteria</taxon>
        <taxon>Pseudomonadati</taxon>
        <taxon>Bacteroidota</taxon>
        <taxon>Sphingobacteriia</taxon>
        <taxon>Sphingobacteriales</taxon>
        <taxon>Sphingobacteriaceae</taxon>
        <taxon>Sphingobacterium</taxon>
    </lineage>
</organism>
<comment type="caution">
    <text evidence="5">The sequence shown here is derived from an EMBL/GenBank/DDBJ whole genome shotgun (WGS) entry which is preliminary data.</text>
</comment>
<dbReference type="InterPro" id="IPR013118">
    <property type="entry name" value="Mannitol_DH_C"/>
</dbReference>
<sequence length="474" mass="53905">MHLNRENLPKISNQVDQECLSSPKQPTRVLLFGTGVLLRALPAFCIEEANRSGTFNGGIVMIKSTQTGSIEPFLQQDGLYTLRTAGIQNNKETTTQQIITCVNDILDVNTSWNTILEHAQNKEINIIISNTTEKGIVDTDDDIFACPPKSFPGKLTSYLYARFQHLGATDESKAIVLPTELIDDNAVKLAQIVRKLATGHSLPSAFIQWLDTYVYFCNTLVDRIVPGAITLQDSSYTDKLAIAAEPYFLWAIESKDDYVQQELSFIGLSPHTFILPSIASVREIKLRILNGTHTLMAAIAFSAQHQFVKDTLAEPTYERFISQLINQEIIPSLEAQGIQKKELAFFSERIIDRFKNPFIQHQWANIAQNYHAKIKSRVLPLLSYWYTFQEQAPQYISFGFAAYLFLMNTHTHLLEDKSLADEFKNLNFDKIEEFLSNKTIWGTDLMIWPSWAPAIKQHLQQLETVSIHQIMQRL</sequence>
<dbReference type="SUPFAM" id="SSF48179">
    <property type="entry name" value="6-phosphogluconate dehydrogenase C-terminal domain-like"/>
    <property type="match status" value="1"/>
</dbReference>
<feature type="domain" description="Mannitol dehydrogenase C-terminal" evidence="4">
    <location>
        <begin position="282"/>
        <end position="462"/>
    </location>
</feature>
<dbReference type="OrthoDB" id="9768714at2"/>
<dbReference type="InterPro" id="IPR013328">
    <property type="entry name" value="6PGD_dom2"/>
</dbReference>
<dbReference type="Gene3D" id="3.40.50.720">
    <property type="entry name" value="NAD(P)-binding Rossmann-like Domain"/>
    <property type="match status" value="1"/>
</dbReference>
<accession>A0A4R6WEI6</accession>
<dbReference type="NCBIfam" id="NF002969">
    <property type="entry name" value="PRK03643.1"/>
    <property type="match status" value="1"/>
</dbReference>
<evidence type="ECO:0000313" key="5">
    <source>
        <dbReference type="EMBL" id="TDQ78219.1"/>
    </source>
</evidence>
<name>A0A4R6WEI6_9SPHI</name>
<evidence type="ECO:0000256" key="1">
    <source>
        <dbReference type="ARBA" id="ARBA00023002"/>
    </source>
</evidence>
<evidence type="ECO:0000259" key="3">
    <source>
        <dbReference type="Pfam" id="PF01232"/>
    </source>
</evidence>
<dbReference type="InterPro" id="IPR036291">
    <property type="entry name" value="NAD(P)-bd_dom_sf"/>
</dbReference>
<gene>
    <name evidence="5" type="ORF">CLV99_2199</name>
</gene>
<evidence type="ECO:0000259" key="4">
    <source>
        <dbReference type="Pfam" id="PF08125"/>
    </source>
</evidence>
<dbReference type="InterPro" id="IPR008927">
    <property type="entry name" value="6-PGluconate_DH-like_C_sf"/>
</dbReference>
<dbReference type="PANTHER" id="PTHR30524:SF0">
    <property type="entry name" value="ALTRONATE OXIDOREDUCTASE-RELATED"/>
    <property type="match status" value="1"/>
</dbReference>
<dbReference type="Gene3D" id="1.10.1040.10">
    <property type="entry name" value="N-(1-d-carboxylethyl)-l-norvaline Dehydrogenase, domain 2"/>
    <property type="match status" value="1"/>
</dbReference>
<protein>
    <submittedName>
        <fullName evidence="5">Tagaturonate reductase</fullName>
    </submittedName>
</protein>
<dbReference type="GO" id="GO:0008926">
    <property type="term" value="F:mannitol-1-phosphate 5-dehydrogenase activity"/>
    <property type="evidence" value="ECO:0007669"/>
    <property type="project" value="TreeGrafter"/>
</dbReference>
<dbReference type="SUPFAM" id="SSF51735">
    <property type="entry name" value="NAD(P)-binding Rossmann-fold domains"/>
    <property type="match status" value="1"/>
</dbReference>
<dbReference type="PANTHER" id="PTHR30524">
    <property type="entry name" value="MANNITOL-1-PHOSPHATE 5-DEHYDROGENASE"/>
    <property type="match status" value="1"/>
</dbReference>
<proteinExistence type="predicted"/>
<reference evidence="5 6" key="1">
    <citation type="submission" date="2019-03" db="EMBL/GenBank/DDBJ databases">
        <title>Genomic Encyclopedia of Archaeal and Bacterial Type Strains, Phase II (KMG-II): from individual species to whole genera.</title>
        <authorList>
            <person name="Goeker M."/>
        </authorList>
    </citation>
    <scope>NUCLEOTIDE SEQUENCE [LARGE SCALE GENOMIC DNA]</scope>
    <source>
        <strain evidence="5 6">DSM 28353</strain>
    </source>
</reference>
<dbReference type="InterPro" id="IPR000669">
    <property type="entry name" value="Mannitol_DH"/>
</dbReference>
<evidence type="ECO:0000313" key="6">
    <source>
        <dbReference type="Proteomes" id="UP000295292"/>
    </source>
</evidence>
<dbReference type="PROSITE" id="PS00974">
    <property type="entry name" value="MANNITOL_DHGENASE"/>
    <property type="match status" value="1"/>
</dbReference>
<dbReference type="RefSeq" id="WP_133584460.1">
    <property type="nucleotide sequence ID" value="NZ_SNYV01000013.1"/>
</dbReference>
<dbReference type="PRINTS" id="PR00084">
    <property type="entry name" value="MTLDHDRGNASE"/>
</dbReference>